<dbReference type="RefSeq" id="WP_377916498.1">
    <property type="nucleotide sequence ID" value="NZ_JBHRZT010000059.1"/>
</dbReference>
<dbReference type="InterPro" id="IPR014078">
    <property type="entry name" value="Nudix_YtkD"/>
</dbReference>
<evidence type="ECO:0000313" key="8">
    <source>
        <dbReference type="EMBL" id="MFC3884737.1"/>
    </source>
</evidence>
<name>A0ABV8B4Y5_9BACI</name>
<reference evidence="9" key="1">
    <citation type="journal article" date="2019" name="Int. J. Syst. Evol. Microbiol.">
        <title>The Global Catalogue of Microorganisms (GCM) 10K type strain sequencing project: providing services to taxonomists for standard genome sequencing and annotation.</title>
        <authorList>
            <consortium name="The Broad Institute Genomics Platform"/>
            <consortium name="The Broad Institute Genome Sequencing Center for Infectious Disease"/>
            <person name="Wu L."/>
            <person name="Ma J."/>
        </authorList>
    </citation>
    <scope>NUCLEOTIDE SEQUENCE [LARGE SCALE GENOMIC DNA]</scope>
    <source>
        <strain evidence="9">CCUG 61889</strain>
    </source>
</reference>
<comment type="similarity">
    <text evidence="2 6">Belongs to the Nudix hydrolase family.</text>
</comment>
<evidence type="ECO:0000256" key="5">
    <source>
        <dbReference type="ARBA" id="ARBA00022842"/>
    </source>
</evidence>
<dbReference type="InterPro" id="IPR015797">
    <property type="entry name" value="NUDIX_hydrolase-like_dom_sf"/>
</dbReference>
<organism evidence="8 9">
    <name type="scientific">Bacillus songklensis</name>
    <dbReference type="NCBI Taxonomy" id="1069116"/>
    <lineage>
        <taxon>Bacteria</taxon>
        <taxon>Bacillati</taxon>
        <taxon>Bacillota</taxon>
        <taxon>Bacilli</taxon>
        <taxon>Bacillales</taxon>
        <taxon>Bacillaceae</taxon>
        <taxon>Bacillus</taxon>
    </lineage>
</organism>
<dbReference type="InterPro" id="IPR020084">
    <property type="entry name" value="NUDIX_hydrolase_CS"/>
</dbReference>
<accession>A0ABV8B4Y5</accession>
<dbReference type="InterPro" id="IPR020476">
    <property type="entry name" value="Nudix_hydrolase"/>
</dbReference>
<dbReference type="Pfam" id="PF00293">
    <property type="entry name" value="NUDIX"/>
    <property type="match status" value="1"/>
</dbReference>
<keyword evidence="9" id="KW-1185">Reference proteome</keyword>
<dbReference type="Gene3D" id="3.90.79.10">
    <property type="entry name" value="Nucleoside Triphosphate Pyrophosphohydrolase"/>
    <property type="match status" value="1"/>
</dbReference>
<comment type="caution">
    <text evidence="8">The sequence shown here is derived from an EMBL/GenBank/DDBJ whole genome shotgun (WGS) entry which is preliminary data.</text>
</comment>
<dbReference type="NCBIfam" id="TIGR02705">
    <property type="entry name" value="nudix_YtkD"/>
    <property type="match status" value="1"/>
</dbReference>
<evidence type="ECO:0000259" key="7">
    <source>
        <dbReference type="PROSITE" id="PS51462"/>
    </source>
</evidence>
<dbReference type="PANTHER" id="PTHR43758">
    <property type="entry name" value="7,8-DIHYDRO-8-OXOGUANINE TRIPHOSPHATASE"/>
    <property type="match status" value="1"/>
</dbReference>
<comment type="cofactor">
    <cofactor evidence="1">
        <name>Mg(2+)</name>
        <dbReference type="ChEBI" id="CHEBI:18420"/>
    </cofactor>
</comment>
<evidence type="ECO:0000256" key="1">
    <source>
        <dbReference type="ARBA" id="ARBA00001946"/>
    </source>
</evidence>
<dbReference type="PROSITE" id="PS00893">
    <property type="entry name" value="NUDIX_BOX"/>
    <property type="match status" value="1"/>
</dbReference>
<dbReference type="PRINTS" id="PR00502">
    <property type="entry name" value="NUDIXFAMILY"/>
</dbReference>
<dbReference type="PANTHER" id="PTHR43758:SF8">
    <property type="entry name" value="8-OXO-DGTP DIPHOSPHATASE YTKD-RELATED"/>
    <property type="match status" value="1"/>
</dbReference>
<dbReference type="CDD" id="cd04665">
    <property type="entry name" value="NUDIX_RppH"/>
    <property type="match status" value="1"/>
</dbReference>
<dbReference type="Proteomes" id="UP001595752">
    <property type="component" value="Unassembled WGS sequence"/>
</dbReference>
<feature type="domain" description="Nudix hydrolase" evidence="7">
    <location>
        <begin position="11"/>
        <end position="158"/>
    </location>
</feature>
<evidence type="ECO:0000256" key="4">
    <source>
        <dbReference type="ARBA" id="ARBA00022801"/>
    </source>
</evidence>
<evidence type="ECO:0000256" key="2">
    <source>
        <dbReference type="ARBA" id="ARBA00005582"/>
    </source>
</evidence>
<protein>
    <submittedName>
        <fullName evidence="8">RNA deprotection pyrophosphohydrolase</fullName>
    </submittedName>
</protein>
<sequence>MYTFKDAYNNQVFLSFDSQAFSKTPRHVWVVCRYQDEWLLTNHSTRGWEFPGGKVEEGETPEEAAAREVLEETGGIIENLTYIGQYKVASKEKTIIKDIYFAHVKALIQRQSYLETKGPVLLESFPDNIKKNETFSFIMKDNVLQYVLKYINFHKLIN</sequence>
<evidence type="ECO:0000256" key="3">
    <source>
        <dbReference type="ARBA" id="ARBA00022723"/>
    </source>
</evidence>
<keyword evidence="4 6" id="KW-0378">Hydrolase</keyword>
<dbReference type="PROSITE" id="PS51462">
    <property type="entry name" value="NUDIX"/>
    <property type="match status" value="1"/>
</dbReference>
<keyword evidence="3" id="KW-0479">Metal-binding</keyword>
<keyword evidence="5" id="KW-0460">Magnesium</keyword>
<proteinExistence type="inferred from homology"/>
<evidence type="ECO:0000313" key="9">
    <source>
        <dbReference type="Proteomes" id="UP001595752"/>
    </source>
</evidence>
<dbReference type="InterPro" id="IPR000086">
    <property type="entry name" value="NUDIX_hydrolase_dom"/>
</dbReference>
<dbReference type="EMBL" id="JBHRZT010000059">
    <property type="protein sequence ID" value="MFC3884737.1"/>
    <property type="molecule type" value="Genomic_DNA"/>
</dbReference>
<dbReference type="SUPFAM" id="SSF55811">
    <property type="entry name" value="Nudix"/>
    <property type="match status" value="1"/>
</dbReference>
<gene>
    <name evidence="8" type="primary">ytkD</name>
    <name evidence="8" type="ORF">ACFOU2_15140</name>
</gene>
<evidence type="ECO:0000256" key="6">
    <source>
        <dbReference type="RuleBase" id="RU003476"/>
    </source>
</evidence>